<accession>A0AAD7WXR2</accession>
<dbReference type="EMBL" id="JAINUG010000017">
    <property type="protein sequence ID" value="KAJ8412890.1"/>
    <property type="molecule type" value="Genomic_DNA"/>
</dbReference>
<organism evidence="2 3">
    <name type="scientific">Aldrovandia affinis</name>
    <dbReference type="NCBI Taxonomy" id="143900"/>
    <lineage>
        <taxon>Eukaryota</taxon>
        <taxon>Metazoa</taxon>
        <taxon>Chordata</taxon>
        <taxon>Craniata</taxon>
        <taxon>Vertebrata</taxon>
        <taxon>Euteleostomi</taxon>
        <taxon>Actinopterygii</taxon>
        <taxon>Neopterygii</taxon>
        <taxon>Teleostei</taxon>
        <taxon>Notacanthiformes</taxon>
        <taxon>Halosauridae</taxon>
        <taxon>Aldrovandia</taxon>
    </lineage>
</organism>
<dbReference type="AlphaFoldDB" id="A0AAD7WXR2"/>
<proteinExistence type="predicted"/>
<evidence type="ECO:0000256" key="1">
    <source>
        <dbReference type="SAM" id="MobiDB-lite"/>
    </source>
</evidence>
<dbReference type="Proteomes" id="UP001221898">
    <property type="component" value="Unassembled WGS sequence"/>
</dbReference>
<name>A0AAD7WXR2_9TELE</name>
<feature type="region of interest" description="Disordered" evidence="1">
    <location>
        <begin position="1"/>
        <end position="36"/>
    </location>
</feature>
<comment type="caution">
    <text evidence="2">The sequence shown here is derived from an EMBL/GenBank/DDBJ whole genome shotgun (WGS) entry which is preliminary data.</text>
</comment>
<protein>
    <submittedName>
        <fullName evidence="2">Uncharacterized protein</fullName>
    </submittedName>
</protein>
<reference evidence="2" key="1">
    <citation type="journal article" date="2023" name="Science">
        <title>Genome structures resolve the early diversification of teleost fishes.</title>
        <authorList>
            <person name="Parey E."/>
            <person name="Louis A."/>
            <person name="Montfort J."/>
            <person name="Bouchez O."/>
            <person name="Roques C."/>
            <person name="Iampietro C."/>
            <person name="Lluch J."/>
            <person name="Castinel A."/>
            <person name="Donnadieu C."/>
            <person name="Desvignes T."/>
            <person name="Floi Bucao C."/>
            <person name="Jouanno E."/>
            <person name="Wen M."/>
            <person name="Mejri S."/>
            <person name="Dirks R."/>
            <person name="Jansen H."/>
            <person name="Henkel C."/>
            <person name="Chen W.J."/>
            <person name="Zahm M."/>
            <person name="Cabau C."/>
            <person name="Klopp C."/>
            <person name="Thompson A.W."/>
            <person name="Robinson-Rechavi M."/>
            <person name="Braasch I."/>
            <person name="Lecointre G."/>
            <person name="Bobe J."/>
            <person name="Postlethwait J.H."/>
            <person name="Berthelot C."/>
            <person name="Roest Crollius H."/>
            <person name="Guiguen Y."/>
        </authorList>
    </citation>
    <scope>NUCLEOTIDE SEQUENCE</scope>
    <source>
        <strain evidence="2">NC1722</strain>
    </source>
</reference>
<feature type="compositionally biased region" description="Basic residues" evidence="1">
    <location>
        <begin position="1"/>
        <end position="10"/>
    </location>
</feature>
<sequence length="98" mass="10791">MFHGTRREKKQRCGDGRGRGGRCHSATGQSRARHRRTEGASLRCVLLHYQAAVSVCVTLGRSCSYGAIKGELGEPLHKPSAYEPQTKSWSNVNCFGEN</sequence>
<evidence type="ECO:0000313" key="3">
    <source>
        <dbReference type="Proteomes" id="UP001221898"/>
    </source>
</evidence>
<gene>
    <name evidence="2" type="ORF">AAFF_G00104720</name>
</gene>
<keyword evidence="3" id="KW-1185">Reference proteome</keyword>
<evidence type="ECO:0000313" key="2">
    <source>
        <dbReference type="EMBL" id="KAJ8412890.1"/>
    </source>
</evidence>